<dbReference type="KEGG" id="hazt:108674786"/>
<feature type="domain" description="Lipocalin/cytosolic fatty-acid binding" evidence="2">
    <location>
        <begin position="43"/>
        <end position="190"/>
    </location>
</feature>
<gene>
    <name evidence="4" type="primary">LOC108674786</name>
</gene>
<dbReference type="GO" id="GO:0000302">
    <property type="term" value="P:response to reactive oxygen species"/>
    <property type="evidence" value="ECO:0007669"/>
    <property type="project" value="TreeGrafter"/>
</dbReference>
<dbReference type="InterPro" id="IPR012674">
    <property type="entry name" value="Calycin"/>
</dbReference>
<dbReference type="RefSeq" id="XP_018018246.1">
    <property type="nucleotide sequence ID" value="XM_018162757.2"/>
</dbReference>
<evidence type="ECO:0000256" key="1">
    <source>
        <dbReference type="SAM" id="SignalP"/>
    </source>
</evidence>
<dbReference type="GeneID" id="108674786"/>
<feature type="chain" id="PRO_5034153726" evidence="1">
    <location>
        <begin position="26"/>
        <end position="194"/>
    </location>
</feature>
<dbReference type="InterPro" id="IPR000566">
    <property type="entry name" value="Lipocln_cytosolic_FA-bd_dom"/>
</dbReference>
<dbReference type="SUPFAM" id="SSF50814">
    <property type="entry name" value="Lipocalins"/>
    <property type="match status" value="1"/>
</dbReference>
<feature type="signal peptide" evidence="1">
    <location>
        <begin position="1"/>
        <end position="25"/>
    </location>
</feature>
<dbReference type="GO" id="GO:0005737">
    <property type="term" value="C:cytoplasm"/>
    <property type="evidence" value="ECO:0007669"/>
    <property type="project" value="TreeGrafter"/>
</dbReference>
<evidence type="ECO:0000313" key="3">
    <source>
        <dbReference type="Proteomes" id="UP000694843"/>
    </source>
</evidence>
<evidence type="ECO:0000313" key="4">
    <source>
        <dbReference type="RefSeq" id="XP_018018246.1"/>
    </source>
</evidence>
<dbReference type="Gene3D" id="2.40.128.20">
    <property type="match status" value="1"/>
</dbReference>
<dbReference type="PANTHER" id="PTHR10612">
    <property type="entry name" value="APOLIPOPROTEIN D"/>
    <property type="match status" value="1"/>
</dbReference>
<dbReference type="AlphaFoldDB" id="A0A8B7NZG2"/>
<dbReference type="GO" id="GO:0006629">
    <property type="term" value="P:lipid metabolic process"/>
    <property type="evidence" value="ECO:0007669"/>
    <property type="project" value="TreeGrafter"/>
</dbReference>
<name>A0A8B7NZG2_HYAAZ</name>
<evidence type="ECO:0000259" key="2">
    <source>
        <dbReference type="Pfam" id="PF08212"/>
    </source>
</evidence>
<keyword evidence="1" id="KW-0732">Signal</keyword>
<dbReference type="Pfam" id="PF08212">
    <property type="entry name" value="Lipocalin_2"/>
    <property type="match status" value="1"/>
</dbReference>
<organism evidence="3 4">
    <name type="scientific">Hyalella azteca</name>
    <name type="common">Amphipod</name>
    <dbReference type="NCBI Taxonomy" id="294128"/>
    <lineage>
        <taxon>Eukaryota</taxon>
        <taxon>Metazoa</taxon>
        <taxon>Ecdysozoa</taxon>
        <taxon>Arthropoda</taxon>
        <taxon>Crustacea</taxon>
        <taxon>Multicrustacea</taxon>
        <taxon>Malacostraca</taxon>
        <taxon>Eumalacostraca</taxon>
        <taxon>Peracarida</taxon>
        <taxon>Amphipoda</taxon>
        <taxon>Senticaudata</taxon>
        <taxon>Talitrida</taxon>
        <taxon>Talitroidea</taxon>
        <taxon>Hyalellidae</taxon>
        <taxon>Hyalella</taxon>
    </lineage>
</organism>
<dbReference type="PANTHER" id="PTHR10612:SF34">
    <property type="entry name" value="APOLIPOPROTEIN D"/>
    <property type="match status" value="1"/>
</dbReference>
<reference evidence="4" key="1">
    <citation type="submission" date="2025-08" db="UniProtKB">
        <authorList>
            <consortium name="RefSeq"/>
        </authorList>
    </citation>
    <scope>IDENTIFICATION</scope>
    <source>
        <tissue evidence="4">Whole organism</tissue>
    </source>
</reference>
<protein>
    <submittedName>
        <fullName evidence="4">Uncharacterized protein LOC108674786</fullName>
    </submittedName>
</protein>
<dbReference type="OrthoDB" id="565904at2759"/>
<dbReference type="Proteomes" id="UP000694843">
    <property type="component" value="Unplaced"/>
</dbReference>
<accession>A0A8B7NZG2</accession>
<proteinExistence type="predicted"/>
<sequence length="194" mass="20570">MTSAKLPAISVVVAVLCCTAQQAAAQAWFIGTCPAPAPVPYDAALITGVWFEVRRYHFVLETAARCASWTLTETAPGMITVNTDITEPLGNKKTMLSTLAQVTGSTNADFNFRIVQLPGLIAGLSKTLNMKVLAVNADYMILWSCSPGLLKNSQLLWVLTRSQAPAATVITGALNNVDALGLKTNSLITVSPTC</sequence>
<keyword evidence="3" id="KW-1185">Reference proteome</keyword>